<evidence type="ECO:0000313" key="2">
    <source>
        <dbReference type="EMBL" id="CAF0756801.1"/>
    </source>
</evidence>
<reference evidence="2" key="1">
    <citation type="submission" date="2021-02" db="EMBL/GenBank/DDBJ databases">
        <authorList>
            <person name="Nowell W R."/>
        </authorList>
    </citation>
    <scope>NUCLEOTIDE SEQUENCE</scope>
    <source>
        <strain evidence="2">Ploen Becks lab</strain>
    </source>
</reference>
<proteinExistence type="predicted"/>
<organism evidence="2 3">
    <name type="scientific">Brachionus calyciflorus</name>
    <dbReference type="NCBI Taxonomy" id="104777"/>
    <lineage>
        <taxon>Eukaryota</taxon>
        <taxon>Metazoa</taxon>
        <taxon>Spiralia</taxon>
        <taxon>Gnathifera</taxon>
        <taxon>Rotifera</taxon>
        <taxon>Eurotatoria</taxon>
        <taxon>Monogononta</taxon>
        <taxon>Pseudotrocha</taxon>
        <taxon>Ploima</taxon>
        <taxon>Brachionidae</taxon>
        <taxon>Brachionus</taxon>
    </lineage>
</organism>
<keyword evidence="1" id="KW-0812">Transmembrane</keyword>
<gene>
    <name evidence="2" type="ORF">OXX778_LOCUS4214</name>
</gene>
<protein>
    <submittedName>
        <fullName evidence="2">Uncharacterized protein</fullName>
    </submittedName>
</protein>
<feature type="transmembrane region" description="Helical" evidence="1">
    <location>
        <begin position="6"/>
        <end position="37"/>
    </location>
</feature>
<dbReference type="EMBL" id="CAJNOC010000405">
    <property type="protein sequence ID" value="CAF0756801.1"/>
    <property type="molecule type" value="Genomic_DNA"/>
</dbReference>
<accession>A0A813PNR2</accession>
<sequence length="79" mass="8932">MDSDATIVLIISLLITFVNVVFISSIFVFFCCCIDVVDQRRRSKSKNEVISADNDIDFEQDKLEEQEESENNVPKASVA</sequence>
<keyword evidence="1" id="KW-1133">Transmembrane helix</keyword>
<comment type="caution">
    <text evidence="2">The sequence shown here is derived from an EMBL/GenBank/DDBJ whole genome shotgun (WGS) entry which is preliminary data.</text>
</comment>
<dbReference type="Proteomes" id="UP000663879">
    <property type="component" value="Unassembled WGS sequence"/>
</dbReference>
<name>A0A813PNR2_9BILA</name>
<dbReference type="AlphaFoldDB" id="A0A813PNR2"/>
<evidence type="ECO:0000313" key="3">
    <source>
        <dbReference type="Proteomes" id="UP000663879"/>
    </source>
</evidence>
<keyword evidence="3" id="KW-1185">Reference proteome</keyword>
<evidence type="ECO:0000256" key="1">
    <source>
        <dbReference type="SAM" id="Phobius"/>
    </source>
</evidence>
<keyword evidence="1" id="KW-0472">Membrane</keyword>